<dbReference type="AlphaFoldDB" id="A0A9J6BJH0"/>
<feature type="chain" id="PRO_5039937449" description="Reelin domain-containing protein" evidence="1">
    <location>
        <begin position="20"/>
        <end position="139"/>
    </location>
</feature>
<evidence type="ECO:0000256" key="1">
    <source>
        <dbReference type="SAM" id="SignalP"/>
    </source>
</evidence>
<sequence length="139" mass="15673">MYFKIGFICCVVLVRFAESFSSGAPADVCVKERFNQPNHGEHRSQPLESIPYQIIASAATYNPGETITLTITGNELFRGFFFQARDATTQEWVGEFIESQNTKTIPECSSVTHADNRDKTQAVFVWKAPEYKSGQVFFT</sequence>
<dbReference type="InterPro" id="IPR051237">
    <property type="entry name" value="Ferric-chelate_Red/DefProt"/>
</dbReference>
<dbReference type="EMBL" id="JADBJN010000003">
    <property type="protein sequence ID" value="KAG5669866.1"/>
    <property type="molecule type" value="Genomic_DNA"/>
</dbReference>
<dbReference type="InterPro" id="IPR002861">
    <property type="entry name" value="Reeler_dom"/>
</dbReference>
<dbReference type="Proteomes" id="UP001107558">
    <property type="component" value="Chromosome 3"/>
</dbReference>
<reference evidence="3" key="1">
    <citation type="submission" date="2021-03" db="EMBL/GenBank/DDBJ databases">
        <title>Chromosome level genome of the anhydrobiotic midge Polypedilum vanderplanki.</title>
        <authorList>
            <person name="Yoshida Y."/>
            <person name="Kikawada T."/>
            <person name="Gusev O."/>
        </authorList>
    </citation>
    <scope>NUCLEOTIDE SEQUENCE</scope>
    <source>
        <strain evidence="3">NIAS01</strain>
        <tissue evidence="3">Whole body or cell culture</tissue>
    </source>
</reference>
<evidence type="ECO:0000313" key="3">
    <source>
        <dbReference type="EMBL" id="KAG5669866.1"/>
    </source>
</evidence>
<dbReference type="OrthoDB" id="2419613at2759"/>
<dbReference type="PANTHER" id="PTHR45828:SF40">
    <property type="entry name" value="REELIN DOMAIN-CONTAINING PROTEIN"/>
    <property type="match status" value="1"/>
</dbReference>
<dbReference type="PANTHER" id="PTHR45828">
    <property type="entry name" value="CYTOCHROME B561/FERRIC REDUCTASE TRANSMEMBRANE"/>
    <property type="match status" value="1"/>
</dbReference>
<dbReference type="PROSITE" id="PS51019">
    <property type="entry name" value="REELIN"/>
    <property type="match status" value="1"/>
</dbReference>
<dbReference type="CDD" id="cd08544">
    <property type="entry name" value="Reeler"/>
    <property type="match status" value="1"/>
</dbReference>
<protein>
    <recommendedName>
        <fullName evidence="2">Reelin domain-containing protein</fullName>
    </recommendedName>
</protein>
<comment type="caution">
    <text evidence="3">The sequence shown here is derived from an EMBL/GenBank/DDBJ whole genome shotgun (WGS) entry which is preliminary data.</text>
</comment>
<keyword evidence="1" id="KW-0732">Signal</keyword>
<name>A0A9J6BJH0_POLVA</name>
<evidence type="ECO:0000313" key="4">
    <source>
        <dbReference type="Proteomes" id="UP001107558"/>
    </source>
</evidence>
<dbReference type="InterPro" id="IPR042307">
    <property type="entry name" value="Reeler_sf"/>
</dbReference>
<accession>A0A9J6BJH0</accession>
<feature type="domain" description="Reelin" evidence="2">
    <location>
        <begin position="14"/>
        <end position="139"/>
    </location>
</feature>
<dbReference type="Gene3D" id="2.60.40.4060">
    <property type="entry name" value="Reeler domain"/>
    <property type="match status" value="1"/>
</dbReference>
<proteinExistence type="predicted"/>
<feature type="signal peptide" evidence="1">
    <location>
        <begin position="1"/>
        <end position="19"/>
    </location>
</feature>
<organism evidence="3 4">
    <name type="scientific">Polypedilum vanderplanki</name>
    <name type="common">Sleeping chironomid midge</name>
    <dbReference type="NCBI Taxonomy" id="319348"/>
    <lineage>
        <taxon>Eukaryota</taxon>
        <taxon>Metazoa</taxon>
        <taxon>Ecdysozoa</taxon>
        <taxon>Arthropoda</taxon>
        <taxon>Hexapoda</taxon>
        <taxon>Insecta</taxon>
        <taxon>Pterygota</taxon>
        <taxon>Neoptera</taxon>
        <taxon>Endopterygota</taxon>
        <taxon>Diptera</taxon>
        <taxon>Nematocera</taxon>
        <taxon>Chironomoidea</taxon>
        <taxon>Chironomidae</taxon>
        <taxon>Chironominae</taxon>
        <taxon>Polypedilum</taxon>
        <taxon>Polypedilum</taxon>
    </lineage>
</organism>
<evidence type="ECO:0000259" key="2">
    <source>
        <dbReference type="PROSITE" id="PS51019"/>
    </source>
</evidence>
<keyword evidence="4" id="KW-1185">Reference proteome</keyword>
<dbReference type="Pfam" id="PF02014">
    <property type="entry name" value="Reeler"/>
    <property type="match status" value="1"/>
</dbReference>
<dbReference type="GO" id="GO:0016020">
    <property type="term" value="C:membrane"/>
    <property type="evidence" value="ECO:0007669"/>
    <property type="project" value="TreeGrafter"/>
</dbReference>
<gene>
    <name evidence="3" type="ORF">PVAND_000157</name>
</gene>